<proteinExistence type="predicted"/>
<evidence type="ECO:0000256" key="1">
    <source>
        <dbReference type="ARBA" id="ARBA00022801"/>
    </source>
</evidence>
<keyword evidence="4" id="KW-1185">Reference proteome</keyword>
<dbReference type="SUPFAM" id="SSF56601">
    <property type="entry name" value="beta-lactamase/transpeptidase-like"/>
    <property type="match status" value="1"/>
</dbReference>
<dbReference type="PANTHER" id="PTHR43283">
    <property type="entry name" value="BETA-LACTAMASE-RELATED"/>
    <property type="match status" value="1"/>
</dbReference>
<protein>
    <submittedName>
        <fullName evidence="3">CubicO group peptidase (Beta-lactamase class C family)</fullName>
    </submittedName>
</protein>
<dbReference type="EMBL" id="JACBZP010000001">
    <property type="protein sequence ID" value="NYI67042.1"/>
    <property type="molecule type" value="Genomic_DNA"/>
</dbReference>
<keyword evidence="1" id="KW-0378">Hydrolase</keyword>
<dbReference type="Pfam" id="PF00144">
    <property type="entry name" value="Beta-lactamase"/>
    <property type="match status" value="1"/>
</dbReference>
<dbReference type="Proteomes" id="UP000539111">
    <property type="component" value="Unassembled WGS sequence"/>
</dbReference>
<name>A0A7Z0A9S7_9MICO</name>
<dbReference type="InterPro" id="IPR012338">
    <property type="entry name" value="Beta-lactam/transpept-like"/>
</dbReference>
<organism evidence="3 4">
    <name type="scientific">Spelaeicoccus albus</name>
    <dbReference type="NCBI Taxonomy" id="1280376"/>
    <lineage>
        <taxon>Bacteria</taxon>
        <taxon>Bacillati</taxon>
        <taxon>Actinomycetota</taxon>
        <taxon>Actinomycetes</taxon>
        <taxon>Micrococcales</taxon>
        <taxon>Brevibacteriaceae</taxon>
        <taxon>Spelaeicoccus</taxon>
    </lineage>
</organism>
<reference evidence="3 4" key="1">
    <citation type="submission" date="2020-07" db="EMBL/GenBank/DDBJ databases">
        <title>Sequencing the genomes of 1000 actinobacteria strains.</title>
        <authorList>
            <person name="Klenk H.-P."/>
        </authorList>
    </citation>
    <scope>NUCLEOTIDE SEQUENCE [LARGE SCALE GENOMIC DNA]</scope>
    <source>
        <strain evidence="3 4">DSM 26341</strain>
    </source>
</reference>
<feature type="domain" description="Beta-lactamase-related" evidence="2">
    <location>
        <begin position="25"/>
        <end position="338"/>
    </location>
</feature>
<comment type="caution">
    <text evidence="3">The sequence shown here is derived from an EMBL/GenBank/DDBJ whole genome shotgun (WGS) entry which is preliminary data.</text>
</comment>
<dbReference type="AlphaFoldDB" id="A0A7Z0A9S7"/>
<sequence length="350" mass="37351">MTESDMGESELSLRAFLGEGLRRKAYSAAAWTVGTRDAVRDSGYLGSYAWDAAPIDANALFDLASLTKPIAAIATMALVERGYVALDDSVGDFLDDYVGSDKADITVRQLLTHTSGLPGQVQMFRYCRSRDDMLAALRALPVRPKPAIEYSSQGFMLLGLILEAASGRRLPRLIDELVCEPAGMTSTMFNPPAAETSRTVATEDCPWRGRIVRGEVHDENAVVLGGVAGHAGLFSTAGDLSRLGKALLAAPAGGKLLSPPAMAALANGEAVPESRPLGFWPREPSGSTSGDLLSIRAFGHTGFTGTSLWIDPTAGMYFVLLTNRVHPSRNGPSIAPLRRRFHNLAVSEFA</sequence>
<gene>
    <name evidence="3" type="ORF">BJY26_001348</name>
</gene>
<evidence type="ECO:0000259" key="2">
    <source>
        <dbReference type="Pfam" id="PF00144"/>
    </source>
</evidence>
<dbReference type="InterPro" id="IPR001466">
    <property type="entry name" value="Beta-lactam-related"/>
</dbReference>
<dbReference type="GO" id="GO:0016787">
    <property type="term" value="F:hydrolase activity"/>
    <property type="evidence" value="ECO:0007669"/>
    <property type="project" value="UniProtKB-KW"/>
</dbReference>
<evidence type="ECO:0000313" key="3">
    <source>
        <dbReference type="EMBL" id="NYI67042.1"/>
    </source>
</evidence>
<dbReference type="RefSeq" id="WP_218852300.1">
    <property type="nucleotide sequence ID" value="NZ_JACBZP010000001.1"/>
</dbReference>
<evidence type="ECO:0000313" key="4">
    <source>
        <dbReference type="Proteomes" id="UP000539111"/>
    </source>
</evidence>
<dbReference type="InterPro" id="IPR050789">
    <property type="entry name" value="Diverse_Enzym_Activities"/>
</dbReference>
<dbReference type="PANTHER" id="PTHR43283:SF11">
    <property type="entry name" value="BETA-LACTAMASE-RELATED DOMAIN-CONTAINING PROTEIN"/>
    <property type="match status" value="1"/>
</dbReference>
<dbReference type="Gene3D" id="3.40.710.10">
    <property type="entry name" value="DD-peptidase/beta-lactamase superfamily"/>
    <property type="match status" value="1"/>
</dbReference>
<accession>A0A7Z0A9S7</accession>